<feature type="region of interest" description="Disordered" evidence="1">
    <location>
        <begin position="259"/>
        <end position="320"/>
    </location>
</feature>
<feature type="region of interest" description="Disordered" evidence="1">
    <location>
        <begin position="348"/>
        <end position="474"/>
    </location>
</feature>
<name>G0UIS0_TRYCI</name>
<proteinExistence type="predicted"/>
<protein>
    <submittedName>
        <fullName evidence="2">Uncharacterized protein TCIL3000_1_280</fullName>
    </submittedName>
</protein>
<gene>
    <name evidence="2" type="ORF">TCIL3000_1_280</name>
</gene>
<dbReference type="AlphaFoldDB" id="G0UIS0"/>
<accession>G0UIS0</accession>
<feature type="region of interest" description="Disordered" evidence="1">
    <location>
        <begin position="206"/>
        <end position="239"/>
    </location>
</feature>
<evidence type="ECO:0000313" key="2">
    <source>
        <dbReference type="EMBL" id="CCC89270.1"/>
    </source>
</evidence>
<evidence type="ECO:0000256" key="1">
    <source>
        <dbReference type="SAM" id="MobiDB-lite"/>
    </source>
</evidence>
<dbReference type="VEuPathDB" id="TriTrypDB:TcIL3000_1_280"/>
<reference evidence="2" key="1">
    <citation type="journal article" date="2012" name="Proc. Natl. Acad. Sci. U.S.A.">
        <title>Antigenic diversity is generated by distinct evolutionary mechanisms in African trypanosome species.</title>
        <authorList>
            <person name="Jackson A.P."/>
            <person name="Berry A."/>
            <person name="Aslett M."/>
            <person name="Allison H.C."/>
            <person name="Burton P."/>
            <person name="Vavrova-Anderson J."/>
            <person name="Brown R."/>
            <person name="Browne H."/>
            <person name="Corton N."/>
            <person name="Hauser H."/>
            <person name="Gamble J."/>
            <person name="Gilderthorp R."/>
            <person name="Marcello L."/>
            <person name="McQuillan J."/>
            <person name="Otto T.D."/>
            <person name="Quail M.A."/>
            <person name="Sanders M.J."/>
            <person name="van Tonder A."/>
            <person name="Ginger M.L."/>
            <person name="Field M.C."/>
            <person name="Barry J.D."/>
            <person name="Hertz-Fowler C."/>
            <person name="Berriman M."/>
        </authorList>
    </citation>
    <scope>NUCLEOTIDE SEQUENCE</scope>
    <source>
        <strain evidence="2">IL3000</strain>
    </source>
</reference>
<feature type="non-terminal residue" evidence="2">
    <location>
        <position position="474"/>
    </location>
</feature>
<dbReference type="EMBL" id="HE575314">
    <property type="protein sequence ID" value="CCC89270.1"/>
    <property type="molecule type" value="Genomic_DNA"/>
</dbReference>
<feature type="compositionally biased region" description="Basic and acidic residues" evidence="1">
    <location>
        <begin position="298"/>
        <end position="307"/>
    </location>
</feature>
<sequence>MSGNTTLCKLEVLRGTSERTIRTFNINVFPKTLLETEELLKRHDLRLQYKSFEFTVARGENDEQKLKLSSDGDVVAFFADVGPAGVFFTAMMEECTSGVGSSMLADDTLVNLSIQHPCGVPATEKRFIPPKRDVWKALKVAVRDSIPRTVPANQKITILAINEGEVLREVSGEDEANMLIRACIADQCSCRLTYKITDEPTGDHTEARIPCGDLGKSPTGGVRDPKTIDNRELPNSGTAAEKQTVKVTTAAQVVVECSQTVPPPPSDVEENVRPETSLESEKEKKGVSQESTFSVDTGKGRGEKDYVKQAPAPELGKKSTKMAPLLNGAAHRVKPVIGANSAAYNLHPLPTSEPKKLEGCRPLPAPAKKAGEPKPGVSPRPIPSLLTPIGKKEPNSTLQAQEHSLSREEKRINASPGELLTTDLGGSPSADREPNKTPSIERLPSNRNILPPEVGPNTSGDVLVDTPKVRAGKR</sequence>
<organism evidence="2">
    <name type="scientific">Trypanosoma congolense (strain IL3000)</name>
    <dbReference type="NCBI Taxonomy" id="1068625"/>
    <lineage>
        <taxon>Eukaryota</taxon>
        <taxon>Discoba</taxon>
        <taxon>Euglenozoa</taxon>
        <taxon>Kinetoplastea</taxon>
        <taxon>Metakinetoplastina</taxon>
        <taxon>Trypanosomatida</taxon>
        <taxon>Trypanosomatidae</taxon>
        <taxon>Trypanosoma</taxon>
        <taxon>Nannomonas</taxon>
    </lineage>
</organism>
<feature type="compositionally biased region" description="Basic and acidic residues" evidence="1">
    <location>
        <begin position="223"/>
        <end position="232"/>
    </location>
</feature>